<dbReference type="Pfam" id="PF21853">
    <property type="entry name" value="DUF6912"/>
    <property type="match status" value="1"/>
</dbReference>
<dbReference type="EMBL" id="JAEIOS010000012">
    <property type="protein sequence ID" value="MBI8989596.1"/>
    <property type="molecule type" value="Genomic_DNA"/>
</dbReference>
<keyword evidence="2" id="KW-1185">Reference proteome</keyword>
<dbReference type="InterPro" id="IPR054206">
    <property type="entry name" value="DUF6912"/>
</dbReference>
<organism evidence="1 2">
    <name type="scientific">Corynebacterium meridianum</name>
    <dbReference type="NCBI Taxonomy" id="2765363"/>
    <lineage>
        <taxon>Bacteria</taxon>
        <taxon>Bacillati</taxon>
        <taxon>Actinomycetota</taxon>
        <taxon>Actinomycetes</taxon>
        <taxon>Mycobacteriales</taxon>
        <taxon>Corynebacteriaceae</taxon>
        <taxon>Corynebacterium</taxon>
    </lineage>
</organism>
<evidence type="ECO:0000313" key="2">
    <source>
        <dbReference type="Proteomes" id="UP000645966"/>
    </source>
</evidence>
<reference evidence="1" key="1">
    <citation type="submission" date="2020-12" db="EMBL/GenBank/DDBJ databases">
        <title>Genome public.</title>
        <authorList>
            <person name="Sun Q."/>
        </authorList>
    </citation>
    <scope>NUCLEOTIDE SEQUENCE</scope>
    <source>
        <strain evidence="1">CCM 8863</strain>
    </source>
</reference>
<evidence type="ECO:0000313" key="1">
    <source>
        <dbReference type="EMBL" id="MBI8989596.1"/>
    </source>
</evidence>
<dbReference type="Proteomes" id="UP000645966">
    <property type="component" value="Unassembled WGS sequence"/>
</dbReference>
<dbReference type="RefSeq" id="WP_198738628.1">
    <property type="nucleotide sequence ID" value="NZ_JAEIOS010000012.1"/>
</dbReference>
<sequence length="168" mass="18053">MRVYIPATFDMLSSLAEARSLTARGGWGFAVTPALLEFYTSGDEEEIAHLAFQDAARASLRLLATGQPERFPHRRVVVSADIEDGSVEVSPESGESVVRLDPPQVDLSDIVCFHVDIAGSEAATAAAVEVVDAADLGDEDAELTVGDALDNFMAWYEVQELDALVQLL</sequence>
<accession>A0A934I5U3</accession>
<protein>
    <submittedName>
        <fullName evidence="1">Uncharacterized protein</fullName>
    </submittedName>
</protein>
<gene>
    <name evidence="1" type="ORF">JDV75_07440</name>
</gene>
<dbReference type="AlphaFoldDB" id="A0A934I5U3"/>
<name>A0A934I5U3_9CORY</name>
<comment type="caution">
    <text evidence="1">The sequence shown here is derived from an EMBL/GenBank/DDBJ whole genome shotgun (WGS) entry which is preliminary data.</text>
</comment>
<proteinExistence type="predicted"/>